<dbReference type="InterPro" id="IPR032809">
    <property type="entry name" value="Put_HupE_UreJ"/>
</dbReference>
<gene>
    <name evidence="3" type="ORF">J2X04_001773</name>
</gene>
<name>A0ABU1VPK6_9GAMM</name>
<evidence type="ECO:0000313" key="3">
    <source>
        <dbReference type="EMBL" id="MDR7099426.1"/>
    </source>
</evidence>
<keyword evidence="4" id="KW-1185">Reference proteome</keyword>
<keyword evidence="1" id="KW-0472">Membrane</keyword>
<feature type="transmembrane region" description="Helical" evidence="1">
    <location>
        <begin position="249"/>
        <end position="267"/>
    </location>
</feature>
<proteinExistence type="predicted"/>
<feature type="transmembrane region" description="Helical" evidence="1">
    <location>
        <begin position="178"/>
        <end position="200"/>
    </location>
</feature>
<organism evidence="3 4">
    <name type="scientific">Agrilutibacter niabensis</name>
    <dbReference type="NCBI Taxonomy" id="380628"/>
    <lineage>
        <taxon>Bacteria</taxon>
        <taxon>Pseudomonadati</taxon>
        <taxon>Pseudomonadota</taxon>
        <taxon>Gammaproteobacteria</taxon>
        <taxon>Lysobacterales</taxon>
        <taxon>Lysobacteraceae</taxon>
        <taxon>Agrilutibacter</taxon>
    </lineage>
</organism>
<comment type="caution">
    <text evidence="3">The sequence shown here is derived from an EMBL/GenBank/DDBJ whole genome shotgun (WGS) entry which is preliminary data.</text>
</comment>
<keyword evidence="1" id="KW-1133">Transmembrane helix</keyword>
<sequence length="363" mass="39248">MQRQWLALLLLLVACSVQAHTLSVAHLDIARSGSEARIELDLALRDIALSFPLDANRDEQVTWGELHALQRPLQQWVASGLTLSTAAGACALHPLGLATRRYDDGAYATVQLVAQCPAPSDIRVRYDLLFAQDPQHRVLVTLRQGAGVRTATVRADARTVTLGAAPDRPFADFLREGLHHILVGYDHLAFLLSLLLPAALLRQRGEWLPAEGFRRVLSQVLGIVTAFTLAHSLTLSLAALGWVTPASRFVEPAIAISVLLAAINNVRPLITRRAWVVGFGFGLIHGFGFAGALGELGLPTTTRLLALVGFNAGVELGQLVVVCAVLPGLFLLRRTRWYAGTAMPLLSLGICAVAATWLWQRVV</sequence>
<keyword evidence="2" id="KW-0732">Signal</keyword>
<evidence type="ECO:0008006" key="5">
    <source>
        <dbReference type="Google" id="ProtNLM"/>
    </source>
</evidence>
<evidence type="ECO:0000256" key="1">
    <source>
        <dbReference type="SAM" id="Phobius"/>
    </source>
</evidence>
<feature type="transmembrane region" description="Helical" evidence="1">
    <location>
        <begin position="337"/>
        <end position="359"/>
    </location>
</feature>
<feature type="transmembrane region" description="Helical" evidence="1">
    <location>
        <begin position="274"/>
        <end position="293"/>
    </location>
</feature>
<dbReference type="Pfam" id="PF13795">
    <property type="entry name" value="HupE_UreJ_2"/>
    <property type="match status" value="1"/>
</dbReference>
<dbReference type="Proteomes" id="UP001267878">
    <property type="component" value="Unassembled WGS sequence"/>
</dbReference>
<protein>
    <recommendedName>
        <fullName evidence="5">HupE/UreJ family protein</fullName>
    </recommendedName>
</protein>
<dbReference type="EMBL" id="JAVDVW010000001">
    <property type="protein sequence ID" value="MDR7099426.1"/>
    <property type="molecule type" value="Genomic_DNA"/>
</dbReference>
<feature type="transmembrane region" description="Helical" evidence="1">
    <location>
        <begin position="305"/>
        <end position="330"/>
    </location>
</feature>
<dbReference type="PROSITE" id="PS51257">
    <property type="entry name" value="PROKAR_LIPOPROTEIN"/>
    <property type="match status" value="1"/>
</dbReference>
<feature type="transmembrane region" description="Helical" evidence="1">
    <location>
        <begin position="220"/>
        <end position="243"/>
    </location>
</feature>
<evidence type="ECO:0000256" key="2">
    <source>
        <dbReference type="SAM" id="SignalP"/>
    </source>
</evidence>
<feature type="signal peptide" evidence="2">
    <location>
        <begin position="1"/>
        <end position="19"/>
    </location>
</feature>
<accession>A0ABU1VPK6</accession>
<evidence type="ECO:0000313" key="4">
    <source>
        <dbReference type="Proteomes" id="UP001267878"/>
    </source>
</evidence>
<keyword evidence="1" id="KW-0812">Transmembrane</keyword>
<dbReference type="RefSeq" id="WP_310053627.1">
    <property type="nucleotide sequence ID" value="NZ_JAVDVW010000001.1"/>
</dbReference>
<reference evidence="3 4" key="1">
    <citation type="submission" date="2023-07" db="EMBL/GenBank/DDBJ databases">
        <title>Sorghum-associated microbial communities from plants grown in Nebraska, USA.</title>
        <authorList>
            <person name="Schachtman D."/>
        </authorList>
    </citation>
    <scope>NUCLEOTIDE SEQUENCE [LARGE SCALE GENOMIC DNA]</scope>
    <source>
        <strain evidence="3 4">BE187</strain>
    </source>
</reference>
<feature type="chain" id="PRO_5046982769" description="HupE/UreJ family protein" evidence="2">
    <location>
        <begin position="20"/>
        <end position="363"/>
    </location>
</feature>